<gene>
    <name evidence="2" type="ORF">OPV22_026475</name>
</gene>
<name>A0AAV8QAX3_ENSVE</name>
<dbReference type="AlphaFoldDB" id="A0AAV8QAX3"/>
<keyword evidence="1" id="KW-1133">Transmembrane helix</keyword>
<feature type="transmembrane region" description="Helical" evidence="1">
    <location>
        <begin position="210"/>
        <end position="228"/>
    </location>
</feature>
<dbReference type="Proteomes" id="UP001222027">
    <property type="component" value="Unassembled WGS sequence"/>
</dbReference>
<proteinExistence type="predicted"/>
<dbReference type="EMBL" id="JAQQAF010000007">
    <property type="protein sequence ID" value="KAJ8472132.1"/>
    <property type="molecule type" value="Genomic_DNA"/>
</dbReference>
<evidence type="ECO:0000313" key="2">
    <source>
        <dbReference type="EMBL" id="KAJ8472132.1"/>
    </source>
</evidence>
<organism evidence="2 3">
    <name type="scientific">Ensete ventricosum</name>
    <name type="common">Abyssinian banana</name>
    <name type="synonym">Musa ensete</name>
    <dbReference type="NCBI Taxonomy" id="4639"/>
    <lineage>
        <taxon>Eukaryota</taxon>
        <taxon>Viridiplantae</taxon>
        <taxon>Streptophyta</taxon>
        <taxon>Embryophyta</taxon>
        <taxon>Tracheophyta</taxon>
        <taxon>Spermatophyta</taxon>
        <taxon>Magnoliopsida</taxon>
        <taxon>Liliopsida</taxon>
        <taxon>Zingiberales</taxon>
        <taxon>Musaceae</taxon>
        <taxon>Ensete</taxon>
    </lineage>
</organism>
<sequence length="234" mass="26080">MMMHVHPSLTAARLCSTPVHPKGLLPCLPKWNGCSRKPVRSLVLPATSAKSSSDVGGINLRHIERAIRLHSAISNRSIKEFVELIGDECRHCFTSLPADSLELSKKAFQMLHSFMVHNSVMLVIKPTADYRVDVGIKWISNFTKDNLPMAFGGSISTVHVYEGIVYWRNAKNIIDTLIQMQVAERLETILLPIIDKLVPEGVFEGKERVALLYSLLSLLIMVVSVIILKNTLVV</sequence>
<protein>
    <submittedName>
        <fullName evidence="2">Uncharacterized protein</fullName>
    </submittedName>
</protein>
<evidence type="ECO:0000313" key="3">
    <source>
        <dbReference type="Proteomes" id="UP001222027"/>
    </source>
</evidence>
<comment type="caution">
    <text evidence="2">The sequence shown here is derived from an EMBL/GenBank/DDBJ whole genome shotgun (WGS) entry which is preliminary data.</text>
</comment>
<reference evidence="2 3" key="1">
    <citation type="submission" date="2022-12" db="EMBL/GenBank/DDBJ databases">
        <title>Chromosome-scale assembly of the Ensete ventricosum genome.</title>
        <authorList>
            <person name="Dussert Y."/>
            <person name="Stocks J."/>
            <person name="Wendawek A."/>
            <person name="Woldeyes F."/>
            <person name="Nichols R.A."/>
            <person name="Borrell J.S."/>
        </authorList>
    </citation>
    <scope>NUCLEOTIDE SEQUENCE [LARGE SCALE GENOMIC DNA]</scope>
    <source>
        <strain evidence="3">cv. Maze</strain>
        <tissue evidence="2">Seeds</tissue>
    </source>
</reference>
<evidence type="ECO:0000256" key="1">
    <source>
        <dbReference type="SAM" id="Phobius"/>
    </source>
</evidence>
<accession>A0AAV8QAX3</accession>
<keyword evidence="1" id="KW-0812">Transmembrane</keyword>
<keyword evidence="1" id="KW-0472">Membrane</keyword>
<keyword evidence="3" id="KW-1185">Reference proteome</keyword>